<dbReference type="PANTHER" id="PTHR13234">
    <property type="entry name" value="GAMMA-INTERFERON INDUCIBLE LYSOSOMAL THIOL REDUCTASE GILT"/>
    <property type="match status" value="1"/>
</dbReference>
<keyword evidence="3" id="KW-0812">Transmembrane</keyword>
<keyword evidence="5" id="KW-1185">Reference proteome</keyword>
<keyword evidence="3" id="KW-1133">Transmembrane helix</keyword>
<evidence type="ECO:0000256" key="3">
    <source>
        <dbReference type="SAM" id="Phobius"/>
    </source>
</evidence>
<dbReference type="Pfam" id="PF03227">
    <property type="entry name" value="GILT"/>
    <property type="match status" value="1"/>
</dbReference>
<dbReference type="InterPro" id="IPR004911">
    <property type="entry name" value="Interferon-induced_GILT"/>
</dbReference>
<name>A0ABD2KLV6_HETSC</name>
<accession>A0ABD2KLV6</accession>
<evidence type="ECO:0008006" key="6">
    <source>
        <dbReference type="Google" id="ProtNLM"/>
    </source>
</evidence>
<comment type="caution">
    <text evidence="4">The sequence shown here is derived from an EMBL/GenBank/DDBJ whole genome shotgun (WGS) entry which is preliminary data.</text>
</comment>
<reference evidence="4 5" key="1">
    <citation type="submission" date="2024-10" db="EMBL/GenBank/DDBJ databases">
        <authorList>
            <person name="Kim D."/>
        </authorList>
    </citation>
    <scope>NUCLEOTIDE SEQUENCE [LARGE SCALE GENOMIC DNA]</scope>
    <source>
        <strain evidence="4">Taebaek</strain>
    </source>
</reference>
<evidence type="ECO:0000313" key="4">
    <source>
        <dbReference type="EMBL" id="KAL3103748.1"/>
    </source>
</evidence>
<sequence>MYQQQQQQQQKNLTVATAIIDDDEKGGAMLFHSVHRPLHSSPVPFARCHRYLSRPYVYPLFFMLVLFLLVRWNAVPDPGTTGARFSSDDEIAFEDTKLQVEEGNDGDTNDIVDAEEDEAQTVKATEEGPKRVIQKPPFLEESALGQKTKLRKKGNMVSLIVYMEALCPDTTGFVRRQLLPAWARLGATNRINVTIVPFGKAQCARTEAEEGEDYRCECQHGQTECELNQLMNCAIDLLPDADSFVPLVGCVQGKESVSAAFKSCLAGHSSSDRLWQCAMGREGRHLHALAGNRTAAIGDAFNFVPWVVLDGRRDNDAFYALEENLCKRLNEPQPIQCIKFS</sequence>
<keyword evidence="2" id="KW-0325">Glycoprotein</keyword>
<proteinExistence type="inferred from homology"/>
<organism evidence="4 5">
    <name type="scientific">Heterodera schachtii</name>
    <name type="common">Sugarbeet cyst nematode worm</name>
    <name type="synonym">Tylenchus schachtii</name>
    <dbReference type="NCBI Taxonomy" id="97005"/>
    <lineage>
        <taxon>Eukaryota</taxon>
        <taxon>Metazoa</taxon>
        <taxon>Ecdysozoa</taxon>
        <taxon>Nematoda</taxon>
        <taxon>Chromadorea</taxon>
        <taxon>Rhabditida</taxon>
        <taxon>Tylenchina</taxon>
        <taxon>Tylenchomorpha</taxon>
        <taxon>Tylenchoidea</taxon>
        <taxon>Heteroderidae</taxon>
        <taxon>Heteroderinae</taxon>
        <taxon>Heterodera</taxon>
    </lineage>
</organism>
<evidence type="ECO:0000256" key="1">
    <source>
        <dbReference type="ARBA" id="ARBA00005679"/>
    </source>
</evidence>
<comment type="similarity">
    <text evidence="1">Belongs to the GILT family.</text>
</comment>
<protein>
    <recommendedName>
        <fullName evidence="6">Gamma-interferon inducible lysosomal thiol reductase</fullName>
    </recommendedName>
</protein>
<evidence type="ECO:0000256" key="2">
    <source>
        <dbReference type="ARBA" id="ARBA00023180"/>
    </source>
</evidence>
<gene>
    <name evidence="4" type="ORF">niasHS_001350</name>
</gene>
<dbReference type="EMBL" id="JBICCN010000011">
    <property type="protein sequence ID" value="KAL3103748.1"/>
    <property type="molecule type" value="Genomic_DNA"/>
</dbReference>
<keyword evidence="3" id="KW-0472">Membrane</keyword>
<evidence type="ECO:0000313" key="5">
    <source>
        <dbReference type="Proteomes" id="UP001620645"/>
    </source>
</evidence>
<dbReference type="Proteomes" id="UP001620645">
    <property type="component" value="Unassembled WGS sequence"/>
</dbReference>
<dbReference type="AlphaFoldDB" id="A0ABD2KLV6"/>
<dbReference type="PANTHER" id="PTHR13234:SF70">
    <property type="entry name" value="GILT-LIKE PROTEIN C02D5.2"/>
    <property type="match status" value="1"/>
</dbReference>
<feature type="transmembrane region" description="Helical" evidence="3">
    <location>
        <begin position="56"/>
        <end position="74"/>
    </location>
</feature>